<name>A2FD06_TRIV3</name>
<keyword evidence="4" id="KW-1185">Reference proteome</keyword>
<keyword evidence="1" id="KW-1133">Transmembrane helix</keyword>
<sequence length="1085" mass="118687">MLSFLCILSFSINIEIFAKSYCLATDSSKCPRERDFYNSETTTTLANWAVTSADILIIDSPKNHISINSKIGPVKIAGNSNGLSINVSIPQWTTKLTLENIEIATNAKSMFALETILNGDVNFKDFRFKTALLRVGETISKLTHNISVYMMWSAALPAKGYTKANAYIDSDGIDRILQVANNKIIVGSANNLNKLSIKSAIPKMLDITFNQLSGKLDVKRYGSPELDRMLKLIFNAQGGSINFADQTWRRITNGINFNELIFGNRLMELNHLKSTKIHIAGREIPVSIINKGTDALKVIVDQVYAGIQGKLDLPNKDDAIEILKNISKSPIEFVIGKLVTNNKLDLSDNVGISMDSEFFEGISGIFTKIFKGIAATIEGKVMEVLSIATGGKIDTRLTTNGEIKVGRIDVTKQFKMSKIRDTKFNIISDISEISNFQDVKKLISNPITVFCSATEFECDKFDLNMIPGVENLPMPKPNFTCFKNSKKQQCVNVTLPKLPEWMPEKYCFAKSKEQCPAGTFPVSPDNAGEVINHVHDLTKKVLVTFGMGDAASALDFANFIGKDLIFDGSGSQQRPKVNVKGSLKFGNVYNGSVSFNGVELDSDSGNFDALRLFAPILDFKNTSLAKAFDKTAVDFSKNIVNMDVKSFGGFVNSIFGTLNLAVNDIVSAIEVTPKEFEIKGNQVAQNIKTELIQSAFNAEIEIPSTGLTLKFSGNGTKGIGLNIAQSKTVGNISFQYEVGVGYDWGNGVVINSTGALNLNNLPNGINISLQGSGDVTINPETGMTQLNLEGSTEITGAGKKIVLNVNSQVDVNIKNLTVLNAGGSVNGKISVTNPLNQEMELNIVEFNVDANCKPVLKEAAVSGNVTLLPGSGITIDTLKFSHNIPMSFRRGPLSEATEQVLEIRYKFKEGGFPVIDANNISETPDRILLVYDETEEEFKDLLVNEWIDTPQTIVYAKFSVDECNKWKDRLEFGSMTPGVKNVTFDAICDEDQDPNAFSESDEETKVALMVSLKSVELADGSILEDEEISVINKSKVGKIVGGVIGVLALVAVVCVGSFFGWKYYKNKKNDINAEERNELTNQIQV</sequence>
<dbReference type="Proteomes" id="UP000001542">
    <property type="component" value="Unassembled WGS sequence"/>
</dbReference>
<feature type="signal peptide" evidence="2">
    <location>
        <begin position="1"/>
        <end position="18"/>
    </location>
</feature>
<protein>
    <recommendedName>
        <fullName evidence="5">Surface antigen BspA-like</fullName>
    </recommendedName>
</protein>
<proteinExistence type="predicted"/>
<keyword evidence="2" id="KW-0732">Signal</keyword>
<evidence type="ECO:0008006" key="5">
    <source>
        <dbReference type="Google" id="ProtNLM"/>
    </source>
</evidence>
<feature type="transmembrane region" description="Helical" evidence="1">
    <location>
        <begin position="1039"/>
        <end position="1061"/>
    </location>
</feature>
<dbReference type="VEuPathDB" id="TrichDB:TVAG_218130"/>
<keyword evidence="1" id="KW-0812">Transmembrane</keyword>
<evidence type="ECO:0000256" key="1">
    <source>
        <dbReference type="SAM" id="Phobius"/>
    </source>
</evidence>
<accession>A2FD06</accession>
<evidence type="ECO:0000256" key="2">
    <source>
        <dbReference type="SAM" id="SignalP"/>
    </source>
</evidence>
<reference evidence="3" key="2">
    <citation type="journal article" date="2007" name="Science">
        <title>Draft genome sequence of the sexually transmitted pathogen Trichomonas vaginalis.</title>
        <authorList>
            <person name="Carlton J.M."/>
            <person name="Hirt R.P."/>
            <person name="Silva J.C."/>
            <person name="Delcher A.L."/>
            <person name="Schatz M."/>
            <person name="Zhao Q."/>
            <person name="Wortman J.R."/>
            <person name="Bidwell S.L."/>
            <person name="Alsmark U.C.M."/>
            <person name="Besteiro S."/>
            <person name="Sicheritz-Ponten T."/>
            <person name="Noel C.J."/>
            <person name="Dacks J.B."/>
            <person name="Foster P.G."/>
            <person name="Simillion C."/>
            <person name="Van de Peer Y."/>
            <person name="Miranda-Saavedra D."/>
            <person name="Barton G.J."/>
            <person name="Westrop G.D."/>
            <person name="Mueller S."/>
            <person name="Dessi D."/>
            <person name="Fiori P.L."/>
            <person name="Ren Q."/>
            <person name="Paulsen I."/>
            <person name="Zhang H."/>
            <person name="Bastida-Corcuera F.D."/>
            <person name="Simoes-Barbosa A."/>
            <person name="Brown M.T."/>
            <person name="Hayes R.D."/>
            <person name="Mukherjee M."/>
            <person name="Okumura C.Y."/>
            <person name="Schneider R."/>
            <person name="Smith A.J."/>
            <person name="Vanacova S."/>
            <person name="Villalvazo M."/>
            <person name="Haas B.J."/>
            <person name="Pertea M."/>
            <person name="Feldblyum T.V."/>
            <person name="Utterback T.R."/>
            <person name="Shu C.L."/>
            <person name="Osoegawa K."/>
            <person name="de Jong P.J."/>
            <person name="Hrdy I."/>
            <person name="Horvathova L."/>
            <person name="Zubacova Z."/>
            <person name="Dolezal P."/>
            <person name="Malik S.B."/>
            <person name="Logsdon J.M. Jr."/>
            <person name="Henze K."/>
            <person name="Gupta A."/>
            <person name="Wang C.C."/>
            <person name="Dunne R.L."/>
            <person name="Upcroft J.A."/>
            <person name="Upcroft P."/>
            <person name="White O."/>
            <person name="Salzberg S.L."/>
            <person name="Tang P."/>
            <person name="Chiu C.-H."/>
            <person name="Lee Y.-S."/>
            <person name="Embley T.M."/>
            <person name="Coombs G.H."/>
            <person name="Mottram J.C."/>
            <person name="Tachezy J."/>
            <person name="Fraser-Liggett C.M."/>
            <person name="Johnson P.J."/>
        </authorList>
    </citation>
    <scope>NUCLEOTIDE SEQUENCE [LARGE SCALE GENOMIC DNA]</scope>
    <source>
        <strain evidence="3">G3</strain>
    </source>
</reference>
<dbReference type="VEuPathDB" id="TrichDB:TVAGG3_0422850"/>
<organism evidence="3 4">
    <name type="scientific">Trichomonas vaginalis (strain ATCC PRA-98 / G3)</name>
    <dbReference type="NCBI Taxonomy" id="412133"/>
    <lineage>
        <taxon>Eukaryota</taxon>
        <taxon>Metamonada</taxon>
        <taxon>Parabasalia</taxon>
        <taxon>Trichomonadida</taxon>
        <taxon>Trichomonadidae</taxon>
        <taxon>Trichomonas</taxon>
    </lineage>
</organism>
<feature type="chain" id="PRO_5002643701" description="Surface antigen BspA-like" evidence="2">
    <location>
        <begin position="19"/>
        <end position="1085"/>
    </location>
</feature>
<evidence type="ECO:0000313" key="4">
    <source>
        <dbReference type="Proteomes" id="UP000001542"/>
    </source>
</evidence>
<dbReference type="RefSeq" id="XP_001310129.1">
    <property type="nucleotide sequence ID" value="XM_001310128.1"/>
</dbReference>
<dbReference type="KEGG" id="tva:4754978"/>
<dbReference type="InParanoid" id="A2FD06"/>
<evidence type="ECO:0000313" key="3">
    <source>
        <dbReference type="EMBL" id="EAX97199.1"/>
    </source>
</evidence>
<keyword evidence="1" id="KW-0472">Membrane</keyword>
<gene>
    <name evidence="3" type="ORF">TVAG_218130</name>
</gene>
<dbReference type="AlphaFoldDB" id="A2FD06"/>
<dbReference type="EMBL" id="DS113725">
    <property type="protein sequence ID" value="EAX97199.1"/>
    <property type="molecule type" value="Genomic_DNA"/>
</dbReference>
<reference evidence="3" key="1">
    <citation type="submission" date="2006-10" db="EMBL/GenBank/DDBJ databases">
        <authorList>
            <person name="Amadeo P."/>
            <person name="Zhao Q."/>
            <person name="Wortman J."/>
            <person name="Fraser-Liggett C."/>
            <person name="Carlton J."/>
        </authorList>
    </citation>
    <scope>NUCLEOTIDE SEQUENCE</scope>
    <source>
        <strain evidence="3">G3</strain>
    </source>
</reference>